<gene>
    <name evidence="1" type="ORF">W822_22595</name>
</gene>
<dbReference type="AlphaFoldDB" id="V8QLQ2"/>
<dbReference type="Proteomes" id="UP000018733">
    <property type="component" value="Unassembled WGS sequence"/>
</dbReference>
<proteinExistence type="predicted"/>
<evidence type="ECO:0000313" key="1">
    <source>
        <dbReference type="EMBL" id="ETF00562.1"/>
    </source>
</evidence>
<protein>
    <submittedName>
        <fullName evidence="1">Uncharacterized protein</fullName>
    </submittedName>
</protein>
<evidence type="ECO:0000313" key="2">
    <source>
        <dbReference type="Proteomes" id="UP000018733"/>
    </source>
</evidence>
<dbReference type="EMBL" id="AYXT01000014">
    <property type="protein sequence ID" value="ETF00562.1"/>
    <property type="molecule type" value="Genomic_DNA"/>
</dbReference>
<keyword evidence="2" id="KW-1185">Reference proteome</keyword>
<accession>V8QLQ2</accession>
<dbReference type="HOGENOM" id="CLU_2696237_0_0_4"/>
<sequence length="73" mass="8212">MNIMYSRFGESPELLNADGDLEDAEPLSLKKELISGLRLPMMDRKTDSRTQEERFNCILIEAGIDPASIKLAN</sequence>
<dbReference type="RefSeq" id="WP_024007423.1">
    <property type="nucleotide sequence ID" value="NZ_KI650983.1"/>
</dbReference>
<reference evidence="1 2" key="1">
    <citation type="journal article" date="2014" name="Genome Announc.">
        <title>Draft Genome Sequence of Advenella kashmirensis Strain W13003, a Polycyclic Aromatic Hydrocarbon-Degrading Bacterium.</title>
        <authorList>
            <person name="Wang X."/>
            <person name="Jin D."/>
            <person name="Zhou L."/>
            <person name="Wu L."/>
            <person name="An W."/>
            <person name="Zhao L."/>
        </authorList>
    </citation>
    <scope>NUCLEOTIDE SEQUENCE [LARGE SCALE GENOMIC DNA]</scope>
    <source>
        <strain evidence="1 2">W13003</strain>
    </source>
</reference>
<organism evidence="1 2">
    <name type="scientific">Advenella kashmirensis W13003</name>
    <dbReference type="NCBI Taxonomy" id="1424334"/>
    <lineage>
        <taxon>Bacteria</taxon>
        <taxon>Pseudomonadati</taxon>
        <taxon>Pseudomonadota</taxon>
        <taxon>Betaproteobacteria</taxon>
        <taxon>Burkholderiales</taxon>
        <taxon>Alcaligenaceae</taxon>
    </lineage>
</organism>
<name>V8QLQ2_9BURK</name>
<comment type="caution">
    <text evidence="1">The sequence shown here is derived from an EMBL/GenBank/DDBJ whole genome shotgun (WGS) entry which is preliminary data.</text>
</comment>